<protein>
    <submittedName>
        <fullName evidence="2">Uncharacterized protein</fullName>
    </submittedName>
</protein>
<evidence type="ECO:0000256" key="1">
    <source>
        <dbReference type="SAM" id="MobiDB-lite"/>
    </source>
</evidence>
<evidence type="ECO:0000313" key="3">
    <source>
        <dbReference type="Proteomes" id="UP001157440"/>
    </source>
</evidence>
<keyword evidence="3" id="KW-1185">Reference proteome</keyword>
<name>A0AA37TF50_9HYPH</name>
<reference evidence="3" key="1">
    <citation type="journal article" date="2019" name="Int. J. Syst. Evol. Microbiol.">
        <title>The Global Catalogue of Microorganisms (GCM) 10K type strain sequencing project: providing services to taxonomists for standard genome sequencing and annotation.</title>
        <authorList>
            <consortium name="The Broad Institute Genomics Platform"/>
            <consortium name="The Broad Institute Genome Sequencing Center for Infectious Disease"/>
            <person name="Wu L."/>
            <person name="Ma J."/>
        </authorList>
    </citation>
    <scope>NUCLEOTIDE SEQUENCE [LARGE SCALE GENOMIC DNA]</scope>
    <source>
        <strain evidence="3">NBRC 103632</strain>
    </source>
</reference>
<feature type="region of interest" description="Disordered" evidence="1">
    <location>
        <begin position="1"/>
        <end position="66"/>
    </location>
</feature>
<accession>A0AA37TF50</accession>
<dbReference type="Proteomes" id="UP001157440">
    <property type="component" value="Unassembled WGS sequence"/>
</dbReference>
<sequence length="110" mass="11726">MINRTKPNRLSPAPRPRVASPGTARPGRSGSARRARAGAGFSRARIGQGDLSRDRAPTAPPHRDANPYEAFYALSADGVGLLDPGFDDWDLDPCVLVGLSPYRGDEPDDA</sequence>
<dbReference type="AlphaFoldDB" id="A0AA37TF50"/>
<feature type="compositionally biased region" description="Low complexity" evidence="1">
    <location>
        <begin position="37"/>
        <end position="47"/>
    </location>
</feature>
<evidence type="ECO:0000313" key="2">
    <source>
        <dbReference type="EMBL" id="GLS72479.1"/>
    </source>
</evidence>
<feature type="compositionally biased region" description="Basic and acidic residues" evidence="1">
    <location>
        <begin position="51"/>
        <end position="66"/>
    </location>
</feature>
<comment type="caution">
    <text evidence="2">The sequence shown here is derived from an EMBL/GenBank/DDBJ whole genome shotgun (WGS) entry which is preliminary data.</text>
</comment>
<gene>
    <name evidence="2" type="ORF">GCM10007890_44940</name>
</gene>
<dbReference type="EMBL" id="BSPL01000023">
    <property type="protein sequence ID" value="GLS72479.1"/>
    <property type="molecule type" value="Genomic_DNA"/>
</dbReference>
<organism evidence="2 3">
    <name type="scientific">Methylobacterium tardum</name>
    <dbReference type="NCBI Taxonomy" id="374432"/>
    <lineage>
        <taxon>Bacteria</taxon>
        <taxon>Pseudomonadati</taxon>
        <taxon>Pseudomonadota</taxon>
        <taxon>Alphaproteobacteria</taxon>
        <taxon>Hyphomicrobiales</taxon>
        <taxon>Methylobacteriaceae</taxon>
        <taxon>Methylobacterium</taxon>
    </lineage>
</organism>
<proteinExistence type="predicted"/>
<dbReference type="RefSeq" id="WP_050735124.1">
    <property type="nucleotide sequence ID" value="NZ_BPQZ01000004.1"/>
</dbReference>